<dbReference type="CDD" id="cd06223">
    <property type="entry name" value="PRTases_typeI"/>
    <property type="match status" value="1"/>
</dbReference>
<keyword evidence="4" id="KW-0660">Purine salvage</keyword>
<proteinExistence type="predicted"/>
<dbReference type="OrthoDB" id="9790678at2"/>
<dbReference type="GO" id="GO:0046110">
    <property type="term" value="P:xanthine metabolic process"/>
    <property type="evidence" value="ECO:0007669"/>
    <property type="project" value="UniProtKB-UniRule"/>
</dbReference>
<dbReference type="InterPro" id="IPR050118">
    <property type="entry name" value="Pur/Pyrimidine_PRTase"/>
</dbReference>
<feature type="domain" description="Phosphoribosyltransferase" evidence="6">
    <location>
        <begin position="47"/>
        <end position="162"/>
    </location>
</feature>
<dbReference type="GO" id="GO:0000310">
    <property type="term" value="F:xanthine phosphoribosyltransferase activity"/>
    <property type="evidence" value="ECO:0007669"/>
    <property type="project" value="UniProtKB-UniRule"/>
</dbReference>
<dbReference type="Pfam" id="PF00156">
    <property type="entry name" value="Pribosyltran"/>
    <property type="match status" value="1"/>
</dbReference>
<dbReference type="NCBIfam" id="TIGR01744">
    <property type="entry name" value="XPRTase"/>
    <property type="match status" value="1"/>
</dbReference>
<dbReference type="SUPFAM" id="SSF53271">
    <property type="entry name" value="PRTase-like"/>
    <property type="match status" value="1"/>
</dbReference>
<dbReference type="Gene3D" id="3.40.50.2020">
    <property type="match status" value="1"/>
</dbReference>
<evidence type="ECO:0000313" key="8">
    <source>
        <dbReference type="Proteomes" id="UP000295129"/>
    </source>
</evidence>
<dbReference type="GO" id="GO:0006166">
    <property type="term" value="P:purine ribonucleoside salvage"/>
    <property type="evidence" value="ECO:0007669"/>
    <property type="project" value="UniProtKB-KW"/>
</dbReference>
<dbReference type="EMBL" id="SNVV01000001">
    <property type="protein sequence ID" value="TDN56766.1"/>
    <property type="molecule type" value="Genomic_DNA"/>
</dbReference>
<evidence type="ECO:0000256" key="1">
    <source>
        <dbReference type="ARBA" id="ARBA00022490"/>
    </source>
</evidence>
<keyword evidence="8" id="KW-1185">Reference proteome</keyword>
<name>A0A4R6EET2_9RHOO</name>
<evidence type="ECO:0000256" key="5">
    <source>
        <dbReference type="NCBIfam" id="TIGR01744"/>
    </source>
</evidence>
<gene>
    <name evidence="7" type="ORF">C7389_101145</name>
</gene>
<evidence type="ECO:0000259" key="6">
    <source>
        <dbReference type="Pfam" id="PF00156"/>
    </source>
</evidence>
<dbReference type="PANTHER" id="PTHR43864">
    <property type="entry name" value="HYPOXANTHINE/GUANINE PHOSPHORIBOSYLTRANSFERASE"/>
    <property type="match status" value="1"/>
</dbReference>
<evidence type="ECO:0000313" key="7">
    <source>
        <dbReference type="EMBL" id="TDN56766.1"/>
    </source>
</evidence>
<evidence type="ECO:0000256" key="3">
    <source>
        <dbReference type="ARBA" id="ARBA00022679"/>
    </source>
</evidence>
<comment type="caution">
    <text evidence="7">The sequence shown here is derived from an EMBL/GenBank/DDBJ whole genome shotgun (WGS) entry which is preliminary data.</text>
</comment>
<dbReference type="EC" id="2.4.2.22" evidence="5"/>
<evidence type="ECO:0000256" key="2">
    <source>
        <dbReference type="ARBA" id="ARBA00022676"/>
    </source>
</evidence>
<protein>
    <recommendedName>
        <fullName evidence="5">Xanthine phosphoribosyltransferase</fullName>
        <ecNumber evidence="5">2.4.2.22</ecNumber>
    </recommendedName>
</protein>
<dbReference type="AlphaFoldDB" id="A0A4R6EET2"/>
<dbReference type="Proteomes" id="UP000295129">
    <property type="component" value="Unassembled WGS sequence"/>
</dbReference>
<accession>A0A4R6EET2</accession>
<keyword evidence="3 7" id="KW-0808">Transferase</keyword>
<dbReference type="InterPro" id="IPR029057">
    <property type="entry name" value="PRTase-like"/>
</dbReference>
<evidence type="ECO:0000256" key="4">
    <source>
        <dbReference type="ARBA" id="ARBA00022726"/>
    </source>
</evidence>
<dbReference type="RefSeq" id="WP_133587380.1">
    <property type="nucleotide sequence ID" value="NZ_SNVV01000001.1"/>
</dbReference>
<organism evidence="7 8">
    <name type="scientific">Azoarcus indigens</name>
    <dbReference type="NCBI Taxonomy" id="29545"/>
    <lineage>
        <taxon>Bacteria</taxon>
        <taxon>Pseudomonadati</taxon>
        <taxon>Pseudomonadota</taxon>
        <taxon>Betaproteobacteria</taxon>
        <taxon>Rhodocyclales</taxon>
        <taxon>Zoogloeaceae</taxon>
        <taxon>Azoarcus</taxon>
    </lineage>
</organism>
<dbReference type="InterPro" id="IPR000836">
    <property type="entry name" value="PRTase_dom"/>
</dbReference>
<dbReference type="PANTHER" id="PTHR43864:SF1">
    <property type="entry name" value="XANTHINE PHOSPHORIBOSYLTRANSFERASE"/>
    <property type="match status" value="1"/>
</dbReference>
<reference evidence="7 8" key="1">
    <citation type="submission" date="2019-03" db="EMBL/GenBank/DDBJ databases">
        <title>Genomic Encyclopedia of Type Strains, Phase IV (KMG-IV): sequencing the most valuable type-strain genomes for metagenomic binning, comparative biology and taxonomic classification.</title>
        <authorList>
            <person name="Goeker M."/>
        </authorList>
    </citation>
    <scope>NUCLEOTIDE SEQUENCE [LARGE SCALE GENOMIC DNA]</scope>
    <source>
        <strain evidence="7 8">DSM 12121</strain>
    </source>
</reference>
<keyword evidence="2 7" id="KW-0328">Glycosyltransferase</keyword>
<sequence>MNSTELAAAYGPLVRRIENEATVIGDRILRIDHFLNHRIEPAFILELGREMARRISASQPNVILTAEASGIAPALVVAQALNVPLVYAKKYSPQVESPFLSRIIPSPTKGGDIKLVLSQRYIAAGARVAIVDDFLANGRTAVALVEMAREAGAQVMAAGFIVEKCFMPGRALIDALAVPVATLAQVERLEDGRAIMRKS</sequence>
<keyword evidence="1" id="KW-0963">Cytoplasm</keyword>
<dbReference type="InterPro" id="IPR010079">
    <property type="entry name" value="Xanthine_PRibTrfase"/>
</dbReference>